<proteinExistence type="predicted"/>
<keyword evidence="3" id="KW-1185">Reference proteome</keyword>
<evidence type="ECO:0000256" key="1">
    <source>
        <dbReference type="SAM" id="MobiDB-lite"/>
    </source>
</evidence>
<reference evidence="2 3" key="1">
    <citation type="submission" date="2020-08" db="EMBL/GenBank/DDBJ databases">
        <title>Genomic Encyclopedia of Type Strains, Phase III (KMG-III): the genomes of soil and plant-associated and newly described type strains.</title>
        <authorList>
            <person name="Whitman W."/>
        </authorList>
    </citation>
    <scope>NUCLEOTIDE SEQUENCE [LARGE SCALE GENOMIC DNA]</scope>
    <source>
        <strain evidence="2 3">CECT 4462</strain>
    </source>
</reference>
<feature type="region of interest" description="Disordered" evidence="1">
    <location>
        <begin position="15"/>
        <end position="43"/>
    </location>
</feature>
<dbReference type="AlphaFoldDB" id="A0A839T5W4"/>
<name>A0A839T5W4_AZOMA</name>
<accession>A0A839T5W4</accession>
<sequence>MRELIRVADKRHVQPSTVILDNHTQQSTPESGARTGYDGTKRRKGSKVHMAVCSWRLGMFSRRGYRKHWHAMKQRLDSL</sequence>
<feature type="compositionally biased region" description="Polar residues" evidence="1">
    <location>
        <begin position="15"/>
        <end position="30"/>
    </location>
</feature>
<evidence type="ECO:0000313" key="3">
    <source>
        <dbReference type="Proteomes" id="UP000549250"/>
    </source>
</evidence>
<dbReference type="PANTHER" id="PTHR30007:SF0">
    <property type="entry name" value="TRANSPOSASE"/>
    <property type="match status" value="1"/>
</dbReference>
<comment type="caution">
    <text evidence="2">The sequence shown here is derived from an EMBL/GenBank/DDBJ whole genome shotgun (WGS) entry which is preliminary data.</text>
</comment>
<protein>
    <recommendedName>
        <fullName evidence="4">Transposase</fullName>
    </recommendedName>
</protein>
<evidence type="ECO:0008006" key="4">
    <source>
        <dbReference type="Google" id="ProtNLM"/>
    </source>
</evidence>
<evidence type="ECO:0000313" key="2">
    <source>
        <dbReference type="EMBL" id="MBB3103073.1"/>
    </source>
</evidence>
<dbReference type="PANTHER" id="PTHR30007">
    <property type="entry name" value="PHP DOMAIN PROTEIN"/>
    <property type="match status" value="1"/>
</dbReference>
<organism evidence="2 3">
    <name type="scientific">Azomonas macrocytogenes</name>
    <name type="common">Azotobacter macrocytogenes</name>
    <dbReference type="NCBI Taxonomy" id="69962"/>
    <lineage>
        <taxon>Bacteria</taxon>
        <taxon>Pseudomonadati</taxon>
        <taxon>Pseudomonadota</taxon>
        <taxon>Gammaproteobacteria</taxon>
        <taxon>Pseudomonadales</taxon>
        <taxon>Pseudomonadaceae</taxon>
        <taxon>Azomonas</taxon>
    </lineage>
</organism>
<dbReference type="EMBL" id="JACHXI010000005">
    <property type="protein sequence ID" value="MBB3103073.1"/>
    <property type="molecule type" value="Genomic_DNA"/>
</dbReference>
<dbReference type="Proteomes" id="UP000549250">
    <property type="component" value="Unassembled WGS sequence"/>
</dbReference>
<gene>
    <name evidence="2" type="ORF">FHR87_001468</name>
</gene>